<dbReference type="Proteomes" id="UP000504612">
    <property type="component" value="Unplaced"/>
</dbReference>
<dbReference type="AlphaFoldDB" id="A0A6J1VIC7"/>
<keyword evidence="1" id="KW-0812">Transmembrane</keyword>
<accession>A0A6J1VIC7</accession>
<dbReference type="Pfam" id="PF23344">
    <property type="entry name" value="ZP-N"/>
    <property type="match status" value="1"/>
</dbReference>
<proteinExistence type="predicted"/>
<protein>
    <submittedName>
        <fullName evidence="5">Uncharacterized protein LOC113422781</fullName>
    </submittedName>
</protein>
<dbReference type="InterPro" id="IPR055356">
    <property type="entry name" value="ZP-N"/>
</dbReference>
<dbReference type="InterPro" id="IPR058876">
    <property type="entry name" value="Ig-like_ZP"/>
</dbReference>
<dbReference type="PROSITE" id="PS51034">
    <property type="entry name" value="ZP_2"/>
    <property type="match status" value="1"/>
</dbReference>
<keyword evidence="1" id="KW-1133">Transmembrane helix</keyword>
<feature type="transmembrane region" description="Helical" evidence="1">
    <location>
        <begin position="758"/>
        <end position="779"/>
    </location>
</feature>
<evidence type="ECO:0000256" key="1">
    <source>
        <dbReference type="SAM" id="Phobius"/>
    </source>
</evidence>
<feature type="domain" description="ZP" evidence="3">
    <location>
        <begin position="606"/>
        <end position="786"/>
    </location>
</feature>
<feature type="signal peptide" evidence="2">
    <location>
        <begin position="1"/>
        <end position="21"/>
    </location>
</feature>
<dbReference type="PANTHER" id="PTHR47130:SF6">
    <property type="entry name" value="EGG ENVELOPE GLYCOPROTEIN-LIKE PRECURSOR"/>
    <property type="match status" value="1"/>
</dbReference>
<evidence type="ECO:0000259" key="3">
    <source>
        <dbReference type="PROSITE" id="PS51034"/>
    </source>
</evidence>
<dbReference type="RefSeq" id="XP_026539714.1">
    <property type="nucleotide sequence ID" value="XM_026683929.1"/>
</dbReference>
<gene>
    <name evidence="5" type="primary">LOC113422781</name>
</gene>
<dbReference type="Gene3D" id="2.60.40.3210">
    <property type="entry name" value="Zona pellucida, ZP-N domain"/>
    <property type="match status" value="1"/>
</dbReference>
<dbReference type="PANTHER" id="PTHR47130">
    <property type="entry name" value="SI:DKEY-19B23.11-RELATED"/>
    <property type="match status" value="1"/>
</dbReference>
<dbReference type="KEGG" id="nss:113422781"/>
<keyword evidence="2" id="KW-0732">Signal</keyword>
<evidence type="ECO:0000313" key="5">
    <source>
        <dbReference type="RefSeq" id="XP_026539714.1"/>
    </source>
</evidence>
<reference evidence="5" key="1">
    <citation type="submission" date="2025-08" db="UniProtKB">
        <authorList>
            <consortium name="RefSeq"/>
        </authorList>
    </citation>
    <scope>IDENTIFICATION</scope>
</reference>
<evidence type="ECO:0000256" key="2">
    <source>
        <dbReference type="SAM" id="SignalP"/>
    </source>
</evidence>
<name>A0A6J1VIC7_9SAUR</name>
<dbReference type="InterPro" id="IPR001507">
    <property type="entry name" value="ZP_dom"/>
</dbReference>
<organism evidence="4 5">
    <name type="scientific">Notechis scutatus</name>
    <name type="common">mainland tiger snake</name>
    <dbReference type="NCBI Taxonomy" id="8663"/>
    <lineage>
        <taxon>Eukaryota</taxon>
        <taxon>Metazoa</taxon>
        <taxon>Chordata</taxon>
        <taxon>Craniata</taxon>
        <taxon>Vertebrata</taxon>
        <taxon>Euteleostomi</taxon>
        <taxon>Lepidosauria</taxon>
        <taxon>Squamata</taxon>
        <taxon>Bifurcata</taxon>
        <taxon>Unidentata</taxon>
        <taxon>Episquamata</taxon>
        <taxon>Toxicofera</taxon>
        <taxon>Serpentes</taxon>
        <taxon>Colubroidea</taxon>
        <taxon>Elapidae</taxon>
        <taxon>Hydrophiinae</taxon>
        <taxon>Notechis</taxon>
    </lineage>
</organism>
<sequence>MRSFVFVSILFSILGSQEVVSISFPTGAVRTECRDRYFWIWLDKSSLGQNSWSYSVFNDLGQRISVTDYIATQCGFTHGVDLYGNPEIRVSFLACSVRNAFDQDFSLRLQMEMTSLDNVTAAYEVSMNCSLDTPWSPREIVCEENYMEVSVRRAVPGIASEALNEDWVAAWPVAQGALNQVWQVVFHFQNGSIQDMMATRAYGLGYGFNTTATRVLFRTPYNTQQTEVAMVQGLEVEVARATIFYKQAWIILMVDTAVACPVNHPIFTASTLRWTSPRILSPLVAYPDQFEDETIKMGLDGRRIDSTTIVQNGYNFLTDTHFISITVPIGAVGGIMESDVIDNRYGTTYSIKLLLDRRWRGDESDRTSHRIFKSICTPFAPQIPVLTDNTVPERGYFDISIGNFLADVELTAIAIGGKLLTPSEIRGHGCTLEEVPNTNHTRVFILKVPFSNPLVEQKYLYGNFRKYTLHLEYTFSLLPKGKSFTHPGVIVCEVADVVLPVFEGFCEGGQIGVVMIRGNLDHFWVPFVGGLQLTNEFAVSQNYTIQDDGRYFFLSAPFLATGLMYENLSLHGVTVRLDFSLRDNKTLLTMVEFSRSCVFPTGKLLVCFPNGTITATILSLDTKPDLNPRRTHLRDKNCRPVEVDGTKALFTFSVSTCGTLRKFEENYLVYENEVMFEREIIPKAKAIITRDPQYRLTLRCRYRLNETLRVLVQRLLREGVAAGPHPFHPKVYQKKRAANRHVLQLAGGASTGAQGKTWFWFLAFSVALCGLTTTINTVLPVQMFGH</sequence>
<keyword evidence="1" id="KW-0472">Membrane</keyword>
<feature type="chain" id="PRO_5026699486" evidence="2">
    <location>
        <begin position="22"/>
        <end position="786"/>
    </location>
</feature>
<keyword evidence="4" id="KW-1185">Reference proteome</keyword>
<evidence type="ECO:0000313" key="4">
    <source>
        <dbReference type="Proteomes" id="UP000504612"/>
    </source>
</evidence>
<dbReference type="Pfam" id="PF26562">
    <property type="entry name" value="Ig-like"/>
    <property type="match status" value="1"/>
</dbReference>
<dbReference type="GeneID" id="113422781"/>